<sequence>MVLPGRRGSPAVPAQRSLRPEDSQEPETRSQKHQPKLLTELGNKGERV</sequence>
<organism evidence="2 3">
    <name type="scientific">Rattus norvegicus</name>
    <name type="common">Rat</name>
    <dbReference type="NCBI Taxonomy" id="10116"/>
    <lineage>
        <taxon>Eukaryota</taxon>
        <taxon>Metazoa</taxon>
        <taxon>Chordata</taxon>
        <taxon>Craniata</taxon>
        <taxon>Vertebrata</taxon>
        <taxon>Euteleostomi</taxon>
        <taxon>Mammalia</taxon>
        <taxon>Eutheria</taxon>
        <taxon>Euarchontoglires</taxon>
        <taxon>Glires</taxon>
        <taxon>Rodentia</taxon>
        <taxon>Myomorpha</taxon>
        <taxon>Muroidea</taxon>
        <taxon>Muridae</taxon>
        <taxon>Murinae</taxon>
        <taxon>Rattus</taxon>
    </lineage>
</organism>
<dbReference type="Proteomes" id="UP000234681">
    <property type="component" value="Chromosome 5"/>
</dbReference>
<feature type="compositionally biased region" description="Basic and acidic residues" evidence="1">
    <location>
        <begin position="18"/>
        <end position="30"/>
    </location>
</feature>
<name>A6ISZ5_RAT</name>
<reference evidence="3" key="1">
    <citation type="submission" date="2005-09" db="EMBL/GenBank/DDBJ databases">
        <authorList>
            <person name="Mural R.J."/>
            <person name="Li P.W."/>
            <person name="Adams M.D."/>
            <person name="Amanatides P.G."/>
            <person name="Baden-Tillson H."/>
            <person name="Barnstead M."/>
            <person name="Chin S.H."/>
            <person name="Dew I."/>
            <person name="Evans C.A."/>
            <person name="Ferriera S."/>
            <person name="Flanigan M."/>
            <person name="Fosler C."/>
            <person name="Glodek A."/>
            <person name="Gu Z."/>
            <person name="Holt R.A."/>
            <person name="Jennings D."/>
            <person name="Kraft C.L."/>
            <person name="Lu F."/>
            <person name="Nguyen T."/>
            <person name="Nusskern D.R."/>
            <person name="Pfannkoch C.M."/>
            <person name="Sitter C."/>
            <person name="Sutton G.G."/>
            <person name="Venter J.C."/>
            <person name="Wang Z."/>
            <person name="Woodage T."/>
            <person name="Zheng X.H."/>
            <person name="Zhong F."/>
        </authorList>
    </citation>
    <scope>NUCLEOTIDE SEQUENCE [LARGE SCALE GENOMIC DNA]</scope>
    <source>
        <strain>BN</strain>
        <strain evidence="3">Sprague-Dawley</strain>
    </source>
</reference>
<evidence type="ECO:0000313" key="3">
    <source>
        <dbReference type="Proteomes" id="UP000234681"/>
    </source>
</evidence>
<evidence type="ECO:0000313" key="2">
    <source>
        <dbReference type="EMBL" id="EDL80697.1"/>
    </source>
</evidence>
<feature type="region of interest" description="Disordered" evidence="1">
    <location>
        <begin position="1"/>
        <end position="48"/>
    </location>
</feature>
<evidence type="ECO:0000256" key="1">
    <source>
        <dbReference type="SAM" id="MobiDB-lite"/>
    </source>
</evidence>
<dbReference type="EMBL" id="CH473968">
    <property type="protein sequence ID" value="EDL80697.1"/>
    <property type="molecule type" value="Genomic_DNA"/>
</dbReference>
<dbReference type="AlphaFoldDB" id="A6ISZ5"/>
<protein>
    <submittedName>
        <fullName evidence="2">RCG30803</fullName>
    </submittedName>
</protein>
<proteinExistence type="predicted"/>
<accession>A6ISZ5</accession>
<gene>
    <name evidence="2" type="ORF">rCG_30803</name>
</gene>